<feature type="compositionally biased region" description="Basic and acidic residues" evidence="1">
    <location>
        <begin position="551"/>
        <end position="561"/>
    </location>
</feature>
<dbReference type="PANTHER" id="PTHR23034:SF2">
    <property type="entry name" value="GLUTAMATE-RICH PROTEIN 3"/>
    <property type="match status" value="1"/>
</dbReference>
<feature type="compositionally biased region" description="Basic and acidic residues" evidence="1">
    <location>
        <begin position="570"/>
        <end position="580"/>
    </location>
</feature>
<feature type="region of interest" description="Disordered" evidence="1">
    <location>
        <begin position="717"/>
        <end position="739"/>
    </location>
</feature>
<name>A0AA47N3L6_MERPO</name>
<protein>
    <submittedName>
        <fullName evidence="3">Glutamate-rich protein 3</fullName>
    </submittedName>
</protein>
<feature type="domain" description="DUF4590" evidence="2">
    <location>
        <begin position="377"/>
        <end position="469"/>
    </location>
</feature>
<sequence>MQHPRSLGRMERSTCTDVMWSRSGDVFRRLGEVDTRRDLSHRLIIDLSHLAAYWSVGEPPRISGETMEMHSERYLLGEKLDRRTQHDTSPVSVVSKEGRFYPLHVEQKHIYLYVFVFILRRDLEGRERCQDSFVLNSLERYYNNNKNQLVHLSVSAVGRGNGEQRTRDQQVDTYHIPETKAALAAVHLEEIKQISFLCGRRSDDVILGSSGMESARRTMMRRSSSSKALLHDLLHKGDTPVLGRFGRDPKTIQSIASLIRGNSQLLLLERPDTVAVYELNKPLVRSNGAGADQLYLPRIPRKPSNLTSMRASLSHSCPYLYDKRRGSVSSVGSQKTGDRHKKQSNIKELAEAKKSNVTVTMTYLGQRQAAARSGSGSLQDELKVLQQVNGGENICVFKGMVTPGEQFQFMSQRHKGYPFSATMYVNGLMAARISSCCEYRYSPGFQQGRRGCFRLAWLSGGLPCHRCTSLRNKYGSCQQLNNGTKENLIPPLDRNAGKDPTERCPSSPLFIPGKPEEEKKKKKKTPTSRQRTRKHSKEVSCQSTDSEEEDPARVAAKDSSKPKRRKGLSSRREDKGKTGDTGDSGEEEKKKRGNKVDRKKVSKGTGDYQDSKTSTHKPVQTDEESPGKVRTPRTEERAAVSGECLSNSLYPSLMHAASCSAAVRERERTWQETRPSASAVFFLILFNGTHWTDVSFLLRFFFLSLPLQVSLRDEEALTKQKGEEEKRGPGTNEKSRDGDYYEKCLDMSAALERGPNKQKWFKANILERCRLQKRLALGPPGTGSDLEPSEESDEPLEEPEVEEPPAEPEVEEPPAEPEVDEPPEEPELDAMMAVLNTSDEVDQLVLRNTDLTDDLLFNLVGALKSSPSEVTLLNLNLNLIGPYGAHVLLDLLRAKPQVKGLHLFGNKLRDHGIQILVSGIVELQEQTARDAADQQAMLLQSEQPLNPELLASLGATWGTLRIFTLLELDVGGNGLASDGLKLLAAYMRHYSFLQYLGLAQTGGADLAAWKELFDSLKENSSLTHIILDESNLGDPGVRMLADVLKVNVGLRQVDLDGNDISDVGGNDLMGALLCRTQFPLRHLSLQENNISAGLMRRIQEEVKNT</sequence>
<evidence type="ECO:0000256" key="1">
    <source>
        <dbReference type="SAM" id="MobiDB-lite"/>
    </source>
</evidence>
<dbReference type="InterPro" id="IPR027962">
    <property type="entry name" value="ERICH3"/>
</dbReference>
<proteinExistence type="predicted"/>
<comment type="caution">
    <text evidence="3">The sequence shown here is derived from an EMBL/GenBank/DDBJ whole genome shotgun (WGS) entry which is preliminary data.</text>
</comment>
<reference evidence="3" key="1">
    <citation type="journal article" date="2023" name="Front. Mar. Sci.">
        <title>A new Merluccius polli reference genome to investigate the effects of global change in West African waters.</title>
        <authorList>
            <person name="Mateo J.L."/>
            <person name="Blanco-Fernandez C."/>
            <person name="Garcia-Vazquez E."/>
            <person name="Machado-Schiaffino G."/>
        </authorList>
    </citation>
    <scope>NUCLEOTIDE SEQUENCE</scope>
    <source>
        <strain evidence="3">C29</strain>
        <tissue evidence="3">Fin</tissue>
    </source>
</reference>
<evidence type="ECO:0000313" key="3">
    <source>
        <dbReference type="EMBL" id="KAK0151022.1"/>
    </source>
</evidence>
<dbReference type="EMBL" id="JAOPHQ010001424">
    <property type="protein sequence ID" value="KAK0151022.1"/>
    <property type="molecule type" value="Genomic_DNA"/>
</dbReference>
<feature type="region of interest" description="Disordered" evidence="1">
    <location>
        <begin position="480"/>
        <end position="639"/>
    </location>
</feature>
<feature type="compositionally biased region" description="Basic residues" evidence="1">
    <location>
        <begin position="520"/>
        <end position="536"/>
    </location>
</feature>
<dbReference type="PANTHER" id="PTHR23034">
    <property type="entry name" value="GLUTAMATE-RICH PROTEIN 3"/>
    <property type="match status" value="1"/>
</dbReference>
<dbReference type="Proteomes" id="UP001174136">
    <property type="component" value="Unassembled WGS sequence"/>
</dbReference>
<gene>
    <name evidence="3" type="primary">ERICH3_1</name>
    <name evidence="3" type="ORF">N1851_007849</name>
</gene>
<dbReference type="SUPFAM" id="SSF52047">
    <property type="entry name" value="RNI-like"/>
    <property type="match status" value="1"/>
</dbReference>
<evidence type="ECO:0000259" key="2">
    <source>
        <dbReference type="Pfam" id="PF15257"/>
    </source>
</evidence>
<dbReference type="InterPro" id="IPR032675">
    <property type="entry name" value="LRR_dom_sf"/>
</dbReference>
<dbReference type="AlphaFoldDB" id="A0AA47N3L6"/>
<dbReference type="SMART" id="SM00368">
    <property type="entry name" value="LRR_RI"/>
    <property type="match status" value="4"/>
</dbReference>
<feature type="compositionally biased region" description="Acidic residues" evidence="1">
    <location>
        <begin position="787"/>
        <end position="824"/>
    </location>
</feature>
<dbReference type="Pfam" id="PF15257">
    <property type="entry name" value="DUF4590"/>
    <property type="match status" value="1"/>
</dbReference>
<evidence type="ECO:0000313" key="4">
    <source>
        <dbReference type="Proteomes" id="UP001174136"/>
    </source>
</evidence>
<organism evidence="3 4">
    <name type="scientific">Merluccius polli</name>
    <name type="common">Benguela hake</name>
    <name type="synonym">Merluccius cadenati</name>
    <dbReference type="NCBI Taxonomy" id="89951"/>
    <lineage>
        <taxon>Eukaryota</taxon>
        <taxon>Metazoa</taxon>
        <taxon>Chordata</taxon>
        <taxon>Craniata</taxon>
        <taxon>Vertebrata</taxon>
        <taxon>Euteleostomi</taxon>
        <taxon>Actinopterygii</taxon>
        <taxon>Neopterygii</taxon>
        <taxon>Teleostei</taxon>
        <taxon>Neoteleostei</taxon>
        <taxon>Acanthomorphata</taxon>
        <taxon>Zeiogadaria</taxon>
        <taxon>Gadariae</taxon>
        <taxon>Gadiformes</taxon>
        <taxon>Gadoidei</taxon>
        <taxon>Merlucciidae</taxon>
        <taxon>Merluccius</taxon>
    </lineage>
</organism>
<dbReference type="InterPro" id="IPR048257">
    <property type="entry name" value="DUF4590"/>
</dbReference>
<feature type="compositionally biased region" description="Basic and acidic residues" evidence="1">
    <location>
        <begin position="587"/>
        <end position="596"/>
    </location>
</feature>
<accession>A0AA47N3L6</accession>
<feature type="region of interest" description="Disordered" evidence="1">
    <location>
        <begin position="776"/>
        <end position="824"/>
    </location>
</feature>
<dbReference type="InterPro" id="IPR001611">
    <property type="entry name" value="Leu-rich_rpt"/>
</dbReference>
<keyword evidence="4" id="KW-1185">Reference proteome</keyword>
<dbReference type="Pfam" id="PF13516">
    <property type="entry name" value="LRR_6"/>
    <property type="match status" value="1"/>
</dbReference>
<dbReference type="Gene3D" id="3.80.10.10">
    <property type="entry name" value="Ribonuclease Inhibitor"/>
    <property type="match status" value="2"/>
</dbReference>